<keyword evidence="2" id="KW-1185">Reference proteome</keyword>
<sequence length="68" mass="8069">MEAITIHPQNKEQANLFEQLARTLKVPFEKTKKTTNPYNDEFEKKMKRAEEDKKAGRYKAIKTADLWK</sequence>
<evidence type="ECO:0000313" key="2">
    <source>
        <dbReference type="Proteomes" id="UP000267223"/>
    </source>
</evidence>
<evidence type="ECO:0000313" key="1">
    <source>
        <dbReference type="EMBL" id="RNI33398.1"/>
    </source>
</evidence>
<accession>A0A3M9N8V8</accession>
<comment type="caution">
    <text evidence="1">The sequence shown here is derived from an EMBL/GenBank/DDBJ whole genome shotgun (WGS) entry which is preliminary data.</text>
</comment>
<gene>
    <name evidence="1" type="ORF">EFY79_19300</name>
</gene>
<dbReference type="AlphaFoldDB" id="A0A3M9N8V8"/>
<dbReference type="OrthoDB" id="827255at2"/>
<dbReference type="Pfam" id="PF10884">
    <property type="entry name" value="DUF2683"/>
    <property type="match status" value="1"/>
</dbReference>
<dbReference type="Proteomes" id="UP000267223">
    <property type="component" value="Unassembled WGS sequence"/>
</dbReference>
<proteinExistence type="predicted"/>
<organism evidence="1 2">
    <name type="scientific">Hanamia caeni</name>
    <dbReference type="NCBI Taxonomy" id="2294116"/>
    <lineage>
        <taxon>Bacteria</taxon>
        <taxon>Pseudomonadati</taxon>
        <taxon>Bacteroidota</taxon>
        <taxon>Chitinophagia</taxon>
        <taxon>Chitinophagales</taxon>
        <taxon>Chitinophagaceae</taxon>
        <taxon>Hanamia</taxon>
    </lineage>
</organism>
<name>A0A3M9N8V8_9BACT</name>
<dbReference type="InterPro" id="IPR020271">
    <property type="entry name" value="Uncharacterised_MJ1172"/>
</dbReference>
<reference evidence="1 2" key="1">
    <citation type="submission" date="2018-11" db="EMBL/GenBank/DDBJ databases">
        <title>Draft genome sequence of Ferruginibacter sp. BO-59.</title>
        <authorList>
            <person name="Im W.T."/>
        </authorList>
    </citation>
    <scope>NUCLEOTIDE SEQUENCE [LARGE SCALE GENOMIC DNA]</scope>
    <source>
        <strain evidence="1 2">BO-59</strain>
    </source>
</reference>
<protein>
    <submittedName>
        <fullName evidence="1">Uncharacterized protein</fullName>
    </submittedName>
</protein>
<dbReference type="RefSeq" id="WP_123122395.1">
    <property type="nucleotide sequence ID" value="NZ_RJJR01000021.1"/>
</dbReference>
<dbReference type="EMBL" id="RJJR01000021">
    <property type="protein sequence ID" value="RNI33398.1"/>
    <property type="molecule type" value="Genomic_DNA"/>
</dbReference>